<dbReference type="Proteomes" id="UP001500235">
    <property type="component" value="Unassembled WGS sequence"/>
</dbReference>
<name>A0ABP7T0F7_9SPHN</name>
<proteinExistence type="predicted"/>
<reference evidence="2" key="1">
    <citation type="journal article" date="2019" name="Int. J. Syst. Evol. Microbiol.">
        <title>The Global Catalogue of Microorganisms (GCM) 10K type strain sequencing project: providing services to taxonomists for standard genome sequencing and annotation.</title>
        <authorList>
            <consortium name="The Broad Institute Genomics Platform"/>
            <consortium name="The Broad Institute Genome Sequencing Center for Infectious Disease"/>
            <person name="Wu L."/>
            <person name="Ma J."/>
        </authorList>
    </citation>
    <scope>NUCLEOTIDE SEQUENCE [LARGE SCALE GENOMIC DNA]</scope>
    <source>
        <strain evidence="2">JCM 17563</strain>
    </source>
</reference>
<evidence type="ECO:0000313" key="1">
    <source>
        <dbReference type="EMBL" id="GAA4019030.1"/>
    </source>
</evidence>
<dbReference type="EMBL" id="BAABBQ010000001">
    <property type="protein sequence ID" value="GAA4019030.1"/>
    <property type="molecule type" value="Genomic_DNA"/>
</dbReference>
<comment type="caution">
    <text evidence="1">The sequence shown here is derived from an EMBL/GenBank/DDBJ whole genome shotgun (WGS) entry which is preliminary data.</text>
</comment>
<sequence length="73" mass="7941">MAASSPPHKALNQPKVARRGLNFELRLPYGYAARCELLDQALQVRRKGLKVLDELKELDGKRGAGLKGAADGL</sequence>
<gene>
    <name evidence="1" type="ORF">GCM10022280_18410</name>
</gene>
<accession>A0ABP7T0F7</accession>
<organism evidence="1 2">
    <name type="scientific">Sphingomonas swuensis</name>
    <dbReference type="NCBI Taxonomy" id="977800"/>
    <lineage>
        <taxon>Bacteria</taxon>
        <taxon>Pseudomonadati</taxon>
        <taxon>Pseudomonadota</taxon>
        <taxon>Alphaproteobacteria</taxon>
        <taxon>Sphingomonadales</taxon>
        <taxon>Sphingomonadaceae</taxon>
        <taxon>Sphingomonas</taxon>
    </lineage>
</organism>
<protein>
    <submittedName>
        <fullName evidence="1">Uncharacterized protein</fullName>
    </submittedName>
</protein>
<keyword evidence="2" id="KW-1185">Reference proteome</keyword>
<evidence type="ECO:0000313" key="2">
    <source>
        <dbReference type="Proteomes" id="UP001500235"/>
    </source>
</evidence>